<gene>
    <name evidence="11" type="ORF">S06H3_15238</name>
</gene>
<dbReference type="PANTHER" id="PTHR38831:SF2">
    <property type="entry name" value="TYPE II SECRETION SYSTEM PROTEIN K"/>
    <property type="match status" value="1"/>
</dbReference>
<keyword evidence="4" id="KW-1003">Cell membrane</keyword>
<dbReference type="AlphaFoldDB" id="X1KPR2"/>
<organism evidence="11">
    <name type="scientific">marine sediment metagenome</name>
    <dbReference type="NCBI Taxonomy" id="412755"/>
    <lineage>
        <taxon>unclassified sequences</taxon>
        <taxon>metagenomes</taxon>
        <taxon>ecological metagenomes</taxon>
    </lineage>
</organism>
<feature type="non-terminal residue" evidence="11">
    <location>
        <position position="1"/>
    </location>
</feature>
<keyword evidence="8" id="KW-1133">Transmembrane helix</keyword>
<evidence type="ECO:0000313" key="11">
    <source>
        <dbReference type="EMBL" id="GAI08678.1"/>
    </source>
</evidence>
<keyword evidence="9" id="KW-0472">Membrane</keyword>
<dbReference type="InterPro" id="IPR005628">
    <property type="entry name" value="GspK"/>
</dbReference>
<comment type="caution">
    <text evidence="11">The sequence shown here is derived from an EMBL/GenBank/DDBJ whole genome shotgun (WGS) entry which is preliminary data.</text>
</comment>
<evidence type="ECO:0000259" key="10">
    <source>
        <dbReference type="Pfam" id="PF21687"/>
    </source>
</evidence>
<keyword evidence="6" id="KW-0812">Transmembrane</keyword>
<evidence type="ECO:0000256" key="8">
    <source>
        <dbReference type="ARBA" id="ARBA00022989"/>
    </source>
</evidence>
<keyword evidence="3" id="KW-0813">Transport</keyword>
<dbReference type="SUPFAM" id="SSF158544">
    <property type="entry name" value="GspK insert domain-like"/>
    <property type="match status" value="1"/>
</dbReference>
<name>X1KPR2_9ZZZZ</name>
<evidence type="ECO:0000256" key="6">
    <source>
        <dbReference type="ARBA" id="ARBA00022692"/>
    </source>
</evidence>
<accession>X1KPR2</accession>
<dbReference type="Pfam" id="PF21687">
    <property type="entry name" value="T2SSK_1st"/>
    <property type="match status" value="1"/>
</dbReference>
<evidence type="ECO:0000256" key="1">
    <source>
        <dbReference type="ARBA" id="ARBA00004533"/>
    </source>
</evidence>
<dbReference type="PANTHER" id="PTHR38831">
    <property type="entry name" value="TYPE II SECRETION SYSTEM PROTEIN K"/>
    <property type="match status" value="1"/>
</dbReference>
<evidence type="ECO:0000256" key="3">
    <source>
        <dbReference type="ARBA" id="ARBA00022448"/>
    </source>
</evidence>
<keyword evidence="5" id="KW-0997">Cell inner membrane</keyword>
<dbReference type="GO" id="GO:0009306">
    <property type="term" value="P:protein secretion"/>
    <property type="evidence" value="ECO:0007669"/>
    <property type="project" value="InterPro"/>
</dbReference>
<proteinExistence type="inferred from homology"/>
<keyword evidence="7" id="KW-0653">Protein transport</keyword>
<evidence type="ECO:0000256" key="5">
    <source>
        <dbReference type="ARBA" id="ARBA00022519"/>
    </source>
</evidence>
<dbReference type="GO" id="GO:0005886">
    <property type="term" value="C:plasma membrane"/>
    <property type="evidence" value="ECO:0007669"/>
    <property type="project" value="UniProtKB-SubCell"/>
</dbReference>
<evidence type="ECO:0000256" key="7">
    <source>
        <dbReference type="ARBA" id="ARBA00022927"/>
    </source>
</evidence>
<dbReference type="Gene3D" id="1.10.40.60">
    <property type="entry name" value="EpsJ-like"/>
    <property type="match status" value="1"/>
</dbReference>
<reference evidence="11" key="1">
    <citation type="journal article" date="2014" name="Front. Microbiol.">
        <title>High frequency of phylogenetically diverse reductive dehalogenase-homologous genes in deep subseafloor sedimentary metagenomes.</title>
        <authorList>
            <person name="Kawai M."/>
            <person name="Futagami T."/>
            <person name="Toyoda A."/>
            <person name="Takaki Y."/>
            <person name="Nishi S."/>
            <person name="Hori S."/>
            <person name="Arai W."/>
            <person name="Tsubouchi T."/>
            <person name="Morono Y."/>
            <person name="Uchiyama I."/>
            <person name="Ito T."/>
            <person name="Fujiyama A."/>
            <person name="Inagaki F."/>
            <person name="Takami H."/>
        </authorList>
    </citation>
    <scope>NUCLEOTIDE SEQUENCE</scope>
    <source>
        <strain evidence="11">Expedition CK06-06</strain>
    </source>
</reference>
<dbReference type="InterPro" id="IPR049031">
    <property type="entry name" value="T2SSK_SAM-like_1st"/>
</dbReference>
<protein>
    <recommendedName>
        <fullName evidence="10">T2SS protein K first SAM-like domain-containing protein</fullName>
    </recommendedName>
</protein>
<evidence type="ECO:0000256" key="9">
    <source>
        <dbReference type="ARBA" id="ARBA00023136"/>
    </source>
</evidence>
<sequence>TLSYRLEEESEDSGETQEIIFYGLMDESSRISINKAPLKVLESMLENIGEVEQDEAANIANAIIDWRDIDIIVSPGGAENAYYGSLELPYPCKSGDFQILEELLLVKGMTPEIFSKIAGLITLYGEGRVNINTAGWRVLHALGLSSELAQRVVQFRRGKDGMDGTEDDTIFKTVGEIRNIGPLFTKEAGEINRLTSLKALAVTSDVFRINSAGILKKGGRKLQKDIVCVVQRFTKKPAQILYWRED</sequence>
<dbReference type="EMBL" id="BARV01007488">
    <property type="protein sequence ID" value="GAI08678.1"/>
    <property type="molecule type" value="Genomic_DNA"/>
</dbReference>
<evidence type="ECO:0000256" key="2">
    <source>
        <dbReference type="ARBA" id="ARBA00007246"/>
    </source>
</evidence>
<comment type="subcellular location">
    <subcellularLocation>
        <location evidence="1">Cell inner membrane</location>
    </subcellularLocation>
</comment>
<dbReference type="InterPro" id="IPR038072">
    <property type="entry name" value="GspK_central_sf"/>
</dbReference>
<evidence type="ECO:0000256" key="4">
    <source>
        <dbReference type="ARBA" id="ARBA00022475"/>
    </source>
</evidence>
<comment type="similarity">
    <text evidence="2">Belongs to the GSP K family.</text>
</comment>
<feature type="domain" description="T2SS protein K first SAM-like" evidence="10">
    <location>
        <begin position="32"/>
        <end position="124"/>
    </location>
</feature>